<feature type="transmembrane region" description="Helical" evidence="6">
    <location>
        <begin position="61"/>
        <end position="83"/>
    </location>
</feature>
<keyword evidence="5 6" id="KW-0472">Membrane</keyword>
<feature type="transmembrane region" description="Helical" evidence="6">
    <location>
        <begin position="120"/>
        <end position="141"/>
    </location>
</feature>
<evidence type="ECO:0000259" key="7">
    <source>
        <dbReference type="PROSITE" id="PS50850"/>
    </source>
</evidence>
<comment type="subcellular location">
    <subcellularLocation>
        <location evidence="1">Cell membrane</location>
        <topology evidence="1">Multi-pass membrane protein</topology>
    </subcellularLocation>
</comment>
<feature type="domain" description="Major facilitator superfamily (MFS) profile" evidence="7">
    <location>
        <begin position="25"/>
        <end position="453"/>
    </location>
</feature>
<sequence length="470" mass="51321">MEKKAASQYVSVVKVDKRSSFPRYVFSLFFAISFLNYLDRNIFTGASNAIAKDLHLSLDQIGYIASAFLIIYTLATIPLGLWADRAPRKNIVALCVTIWSIATTFTAFAGGFLFLFCSRMVLGIGEAGYFPAGTALMSDYFHRARRARIMSIWGVAQYMGIFVGFVLGGILGGMGLWREAFLFASIPGLFVAFLTWRIREPRRNQADEEEDLLHGIEASAVITPPPAAIESGKWEQIRGVLTQFRQLLHIKTIVILMIIQIFAFFVLSVNVTYLPLYLQQVDTFHLSQQFTGIYSGGVIVIAGLVGNVSGGYAADLLQRRYAGARILICGICFLVSAPVFTVAIFTRNFPLFSIFFFLTVALLAVYNGPSTAATQDVVPSWLRSLAVAFTLFIGHLLGDAFAPALIGVLATNLDPTHGQHFAQNLAGQDLSLAIAVTCVPALLLAGVAGIVGARWMKKDVETAIQAELAQ</sequence>
<dbReference type="RefSeq" id="WP_172631887.1">
    <property type="nucleotide sequence ID" value="NZ_BIXY01000011.1"/>
</dbReference>
<name>A0A5A5T987_9CHLR</name>
<keyword evidence="3 6" id="KW-0812">Transmembrane</keyword>
<feature type="transmembrane region" description="Helical" evidence="6">
    <location>
        <begin position="90"/>
        <end position="114"/>
    </location>
</feature>
<evidence type="ECO:0000256" key="2">
    <source>
        <dbReference type="ARBA" id="ARBA00022448"/>
    </source>
</evidence>
<feature type="transmembrane region" description="Helical" evidence="6">
    <location>
        <begin position="351"/>
        <end position="369"/>
    </location>
</feature>
<comment type="caution">
    <text evidence="8">The sequence shown here is derived from an EMBL/GenBank/DDBJ whole genome shotgun (WGS) entry which is preliminary data.</text>
</comment>
<dbReference type="Proteomes" id="UP000322530">
    <property type="component" value="Unassembled WGS sequence"/>
</dbReference>
<dbReference type="PANTHER" id="PTHR23505">
    <property type="entry name" value="SPINSTER"/>
    <property type="match status" value="1"/>
</dbReference>
<dbReference type="InterPro" id="IPR044770">
    <property type="entry name" value="MFS_spinster-like"/>
</dbReference>
<organism evidence="8 9">
    <name type="scientific">Dictyobacter arantiisoli</name>
    <dbReference type="NCBI Taxonomy" id="2014874"/>
    <lineage>
        <taxon>Bacteria</taxon>
        <taxon>Bacillati</taxon>
        <taxon>Chloroflexota</taxon>
        <taxon>Ktedonobacteria</taxon>
        <taxon>Ktedonobacterales</taxon>
        <taxon>Dictyobacteraceae</taxon>
        <taxon>Dictyobacter</taxon>
    </lineage>
</organism>
<dbReference type="Pfam" id="PF07690">
    <property type="entry name" value="MFS_1"/>
    <property type="match status" value="1"/>
</dbReference>
<dbReference type="GO" id="GO:0022857">
    <property type="term" value="F:transmembrane transporter activity"/>
    <property type="evidence" value="ECO:0007669"/>
    <property type="project" value="InterPro"/>
</dbReference>
<gene>
    <name evidence="8" type="ORF">KDI_11230</name>
</gene>
<feature type="transmembrane region" description="Helical" evidence="6">
    <location>
        <begin position="381"/>
        <end position="410"/>
    </location>
</feature>
<dbReference type="PROSITE" id="PS50850">
    <property type="entry name" value="MFS"/>
    <property type="match status" value="1"/>
</dbReference>
<reference evidence="8 9" key="1">
    <citation type="submission" date="2019-01" db="EMBL/GenBank/DDBJ databases">
        <title>Draft genome sequence of Dictyobacter sp. Uno17.</title>
        <authorList>
            <person name="Wang C.M."/>
            <person name="Zheng Y."/>
            <person name="Sakai Y."/>
            <person name="Abe K."/>
            <person name="Yokota A."/>
            <person name="Yabe S."/>
        </authorList>
    </citation>
    <scope>NUCLEOTIDE SEQUENCE [LARGE SCALE GENOMIC DNA]</scope>
    <source>
        <strain evidence="8 9">Uno17</strain>
    </source>
</reference>
<evidence type="ECO:0000256" key="1">
    <source>
        <dbReference type="ARBA" id="ARBA00004651"/>
    </source>
</evidence>
<dbReference type="PANTHER" id="PTHR23505:SF79">
    <property type="entry name" value="PROTEIN SPINSTER"/>
    <property type="match status" value="1"/>
</dbReference>
<dbReference type="Gene3D" id="1.20.1250.20">
    <property type="entry name" value="MFS general substrate transporter like domains"/>
    <property type="match status" value="1"/>
</dbReference>
<feature type="transmembrane region" description="Helical" evidence="6">
    <location>
        <begin position="21"/>
        <end position="38"/>
    </location>
</feature>
<feature type="transmembrane region" description="Helical" evidence="6">
    <location>
        <begin position="430"/>
        <end position="451"/>
    </location>
</feature>
<feature type="transmembrane region" description="Helical" evidence="6">
    <location>
        <begin position="180"/>
        <end position="198"/>
    </location>
</feature>
<keyword evidence="2" id="KW-0813">Transport</keyword>
<dbReference type="GO" id="GO:0005886">
    <property type="term" value="C:plasma membrane"/>
    <property type="evidence" value="ECO:0007669"/>
    <property type="project" value="UniProtKB-SubCell"/>
</dbReference>
<keyword evidence="4 6" id="KW-1133">Transmembrane helix</keyword>
<evidence type="ECO:0000313" key="9">
    <source>
        <dbReference type="Proteomes" id="UP000322530"/>
    </source>
</evidence>
<dbReference type="SUPFAM" id="SSF103473">
    <property type="entry name" value="MFS general substrate transporter"/>
    <property type="match status" value="1"/>
</dbReference>
<accession>A0A5A5T987</accession>
<dbReference type="InterPro" id="IPR036259">
    <property type="entry name" value="MFS_trans_sf"/>
</dbReference>
<dbReference type="InterPro" id="IPR020846">
    <property type="entry name" value="MFS_dom"/>
</dbReference>
<proteinExistence type="predicted"/>
<protein>
    <submittedName>
        <fullName evidence="8">MFS transporter</fullName>
    </submittedName>
</protein>
<evidence type="ECO:0000256" key="6">
    <source>
        <dbReference type="SAM" id="Phobius"/>
    </source>
</evidence>
<dbReference type="AlphaFoldDB" id="A0A5A5T987"/>
<evidence type="ECO:0000256" key="4">
    <source>
        <dbReference type="ARBA" id="ARBA00022989"/>
    </source>
</evidence>
<keyword evidence="9" id="KW-1185">Reference proteome</keyword>
<feature type="transmembrane region" description="Helical" evidence="6">
    <location>
        <begin position="153"/>
        <end position="174"/>
    </location>
</feature>
<evidence type="ECO:0000256" key="5">
    <source>
        <dbReference type="ARBA" id="ARBA00023136"/>
    </source>
</evidence>
<evidence type="ECO:0000313" key="8">
    <source>
        <dbReference type="EMBL" id="GCF07559.1"/>
    </source>
</evidence>
<dbReference type="InterPro" id="IPR011701">
    <property type="entry name" value="MFS"/>
</dbReference>
<feature type="transmembrane region" description="Helical" evidence="6">
    <location>
        <begin position="293"/>
        <end position="314"/>
    </location>
</feature>
<feature type="transmembrane region" description="Helical" evidence="6">
    <location>
        <begin position="253"/>
        <end position="273"/>
    </location>
</feature>
<evidence type="ECO:0000256" key="3">
    <source>
        <dbReference type="ARBA" id="ARBA00022692"/>
    </source>
</evidence>
<dbReference type="EMBL" id="BIXY01000011">
    <property type="protein sequence ID" value="GCF07559.1"/>
    <property type="molecule type" value="Genomic_DNA"/>
</dbReference>
<feature type="transmembrane region" description="Helical" evidence="6">
    <location>
        <begin position="326"/>
        <end position="345"/>
    </location>
</feature>
<dbReference type="CDD" id="cd17328">
    <property type="entry name" value="MFS_spinster_like"/>
    <property type="match status" value="1"/>
</dbReference>